<evidence type="ECO:0000256" key="1">
    <source>
        <dbReference type="ARBA" id="ARBA00009437"/>
    </source>
</evidence>
<organism evidence="6 7">
    <name type="scientific">Stenotrophomonas humi</name>
    <dbReference type="NCBI Taxonomy" id="405444"/>
    <lineage>
        <taxon>Bacteria</taxon>
        <taxon>Pseudomonadati</taxon>
        <taxon>Pseudomonadota</taxon>
        <taxon>Gammaproteobacteria</taxon>
        <taxon>Lysobacterales</taxon>
        <taxon>Lysobacteraceae</taxon>
        <taxon>Stenotrophomonas</taxon>
    </lineage>
</organism>
<dbReference type="GO" id="GO:0043565">
    <property type="term" value="F:sequence-specific DNA binding"/>
    <property type="evidence" value="ECO:0007669"/>
    <property type="project" value="TreeGrafter"/>
</dbReference>
<gene>
    <name evidence="6" type="ORF">ABB26_03180</name>
</gene>
<evidence type="ECO:0000313" key="6">
    <source>
        <dbReference type="EMBL" id="KRG65672.1"/>
    </source>
</evidence>
<sequence>MTTPQWDDQRILLAVLREGSLLGAARIMGVSQPTIRRRIEALEDALGTVLFTRTAATVVPTQSVLDLLPHLEAMEQAAAAFQRGASANVNELGGTVRIAASELWGGELLPPLLLSLRTRHPNLQLELAVSNDVESLIDHHADIAIRTVKPAHDALVARRLGSSTVGLYATQEFLEHHGTPSNLEQLADWPLITPDRSTRDWAVLAQLGYPLYQIRSALRVDNHLAQLAAIRAGLGIGPCHSVMARRQRLVRVLKKDFDFRTDVWIAMPESLRGVARVSTVFRYLGDTIAELLSTPSKM</sequence>
<dbReference type="InterPro" id="IPR036388">
    <property type="entry name" value="WH-like_DNA-bd_sf"/>
</dbReference>
<comment type="similarity">
    <text evidence="1">Belongs to the LysR transcriptional regulatory family.</text>
</comment>
<feature type="domain" description="HTH lysR-type" evidence="5">
    <location>
        <begin position="1"/>
        <end position="61"/>
    </location>
</feature>
<dbReference type="GO" id="GO:0006351">
    <property type="term" value="P:DNA-templated transcription"/>
    <property type="evidence" value="ECO:0007669"/>
    <property type="project" value="TreeGrafter"/>
</dbReference>
<reference evidence="6 7" key="1">
    <citation type="submission" date="2015-05" db="EMBL/GenBank/DDBJ databases">
        <title>Genome sequencing and analysis of members of genus Stenotrophomonas.</title>
        <authorList>
            <person name="Patil P.P."/>
            <person name="Midha S."/>
            <person name="Patil P.B."/>
        </authorList>
    </citation>
    <scope>NUCLEOTIDE SEQUENCE [LARGE SCALE GENOMIC DNA]</scope>
    <source>
        <strain evidence="6 7">DSM 18929</strain>
    </source>
</reference>
<dbReference type="Gene3D" id="1.10.10.10">
    <property type="entry name" value="Winged helix-like DNA-binding domain superfamily/Winged helix DNA-binding domain"/>
    <property type="match status" value="1"/>
</dbReference>
<dbReference type="PANTHER" id="PTHR30537:SF3">
    <property type="entry name" value="TRANSCRIPTIONAL REGULATORY PROTEIN"/>
    <property type="match status" value="1"/>
</dbReference>
<dbReference type="Gene3D" id="3.40.190.290">
    <property type="match status" value="1"/>
</dbReference>
<dbReference type="Pfam" id="PF03466">
    <property type="entry name" value="LysR_substrate"/>
    <property type="match status" value="1"/>
</dbReference>
<evidence type="ECO:0000259" key="5">
    <source>
        <dbReference type="PROSITE" id="PS50931"/>
    </source>
</evidence>
<dbReference type="InterPro" id="IPR000847">
    <property type="entry name" value="LysR_HTH_N"/>
</dbReference>
<dbReference type="PANTHER" id="PTHR30537">
    <property type="entry name" value="HTH-TYPE TRANSCRIPTIONAL REGULATOR"/>
    <property type="match status" value="1"/>
</dbReference>
<protein>
    <recommendedName>
        <fullName evidence="5">HTH lysR-type domain-containing protein</fullName>
    </recommendedName>
</protein>
<dbReference type="PRINTS" id="PR00039">
    <property type="entry name" value="HTHLYSR"/>
</dbReference>
<dbReference type="EMBL" id="LDJI01000006">
    <property type="protein sequence ID" value="KRG65672.1"/>
    <property type="molecule type" value="Genomic_DNA"/>
</dbReference>
<dbReference type="SUPFAM" id="SSF53850">
    <property type="entry name" value="Periplasmic binding protein-like II"/>
    <property type="match status" value="1"/>
</dbReference>
<proteinExistence type="inferred from homology"/>
<accession>A0A0R0CLC0</accession>
<dbReference type="InterPro" id="IPR058163">
    <property type="entry name" value="LysR-type_TF_proteobact-type"/>
</dbReference>
<evidence type="ECO:0000256" key="4">
    <source>
        <dbReference type="ARBA" id="ARBA00023163"/>
    </source>
</evidence>
<evidence type="ECO:0000256" key="3">
    <source>
        <dbReference type="ARBA" id="ARBA00023125"/>
    </source>
</evidence>
<evidence type="ECO:0000256" key="2">
    <source>
        <dbReference type="ARBA" id="ARBA00023015"/>
    </source>
</evidence>
<dbReference type="SUPFAM" id="SSF46785">
    <property type="entry name" value="Winged helix' DNA-binding domain"/>
    <property type="match status" value="1"/>
</dbReference>
<dbReference type="AlphaFoldDB" id="A0A0R0CLC0"/>
<dbReference type="STRING" id="405444.ABB26_03180"/>
<keyword evidence="4" id="KW-0804">Transcription</keyword>
<comment type="caution">
    <text evidence="6">The sequence shown here is derived from an EMBL/GenBank/DDBJ whole genome shotgun (WGS) entry which is preliminary data.</text>
</comment>
<keyword evidence="7" id="KW-1185">Reference proteome</keyword>
<dbReference type="RefSeq" id="WP_057632238.1">
    <property type="nucleotide sequence ID" value="NZ_LDJI01000006.1"/>
</dbReference>
<evidence type="ECO:0000313" key="7">
    <source>
        <dbReference type="Proteomes" id="UP000050864"/>
    </source>
</evidence>
<dbReference type="Pfam" id="PF00126">
    <property type="entry name" value="HTH_1"/>
    <property type="match status" value="1"/>
</dbReference>
<dbReference type="OrthoDB" id="570111at2"/>
<dbReference type="PROSITE" id="PS50931">
    <property type="entry name" value="HTH_LYSR"/>
    <property type="match status" value="1"/>
</dbReference>
<dbReference type="InterPro" id="IPR036390">
    <property type="entry name" value="WH_DNA-bd_sf"/>
</dbReference>
<dbReference type="PATRIC" id="fig|405444.3.peg.3299"/>
<keyword evidence="2" id="KW-0805">Transcription regulation</keyword>
<dbReference type="InterPro" id="IPR005119">
    <property type="entry name" value="LysR_subst-bd"/>
</dbReference>
<dbReference type="Proteomes" id="UP000050864">
    <property type="component" value="Unassembled WGS sequence"/>
</dbReference>
<dbReference type="GO" id="GO:0003700">
    <property type="term" value="F:DNA-binding transcription factor activity"/>
    <property type="evidence" value="ECO:0007669"/>
    <property type="project" value="InterPro"/>
</dbReference>
<keyword evidence="3" id="KW-0238">DNA-binding</keyword>
<name>A0A0R0CLC0_9GAMM</name>